<protein>
    <submittedName>
        <fullName evidence="2">Uncharacterized protein</fullName>
    </submittedName>
</protein>
<accession>A0A380HJP4</accession>
<gene>
    <name evidence="2" type="ORF">NCTC7688_00138</name>
</gene>
<dbReference type="AlphaFoldDB" id="A0A380HJP4"/>
<evidence type="ECO:0000313" key="3">
    <source>
        <dbReference type="Proteomes" id="UP000254707"/>
    </source>
</evidence>
<reference evidence="2 3" key="1">
    <citation type="submission" date="2018-06" db="EMBL/GenBank/DDBJ databases">
        <authorList>
            <consortium name="Pathogen Informatics"/>
            <person name="Doyle S."/>
        </authorList>
    </citation>
    <scope>NUCLEOTIDE SEQUENCE [LARGE SCALE GENOMIC DNA]</scope>
    <source>
        <strain evidence="2 3">NCTC7688</strain>
    </source>
</reference>
<feature type="transmembrane region" description="Helical" evidence="1">
    <location>
        <begin position="55"/>
        <end position="79"/>
    </location>
</feature>
<keyword evidence="1" id="KW-0812">Transmembrane</keyword>
<evidence type="ECO:0000256" key="1">
    <source>
        <dbReference type="SAM" id="Phobius"/>
    </source>
</evidence>
<sequence>MHTEDQHVNRTQRGIDMGILNIIAYCLIIIFVLVVVLGVWLVNKGQDRKYFLTELKIIVTLLIMSYVGLGISLVILGYLGEI</sequence>
<keyword evidence="1" id="KW-1133">Transmembrane helix</keyword>
<organism evidence="2 3">
    <name type="scientific">Staphylococcus saprophyticus</name>
    <dbReference type="NCBI Taxonomy" id="29385"/>
    <lineage>
        <taxon>Bacteria</taxon>
        <taxon>Bacillati</taxon>
        <taxon>Bacillota</taxon>
        <taxon>Bacilli</taxon>
        <taxon>Bacillales</taxon>
        <taxon>Staphylococcaceae</taxon>
        <taxon>Staphylococcus</taxon>
    </lineage>
</organism>
<keyword evidence="1" id="KW-0472">Membrane</keyword>
<dbReference type="EMBL" id="UHED01000001">
    <property type="protein sequence ID" value="SUM81647.1"/>
    <property type="molecule type" value="Genomic_DNA"/>
</dbReference>
<feature type="transmembrane region" description="Helical" evidence="1">
    <location>
        <begin position="22"/>
        <end position="43"/>
    </location>
</feature>
<dbReference type="RefSeq" id="WP_258862961.1">
    <property type="nucleotide sequence ID" value="NZ_UHED01000001.1"/>
</dbReference>
<name>A0A380HJP4_STASA</name>
<proteinExistence type="predicted"/>
<evidence type="ECO:0000313" key="2">
    <source>
        <dbReference type="EMBL" id="SUM81647.1"/>
    </source>
</evidence>
<dbReference type="Proteomes" id="UP000254707">
    <property type="component" value="Unassembled WGS sequence"/>
</dbReference>